<protein>
    <recommendedName>
        <fullName evidence="4">Outer membrane protein assembly factor BamE</fullName>
    </recommendedName>
</protein>
<name>A0ABT3TH00_9GAMM</name>
<evidence type="ECO:0008006" key="4">
    <source>
        <dbReference type="Google" id="ProtNLM"/>
    </source>
</evidence>
<evidence type="ECO:0000313" key="3">
    <source>
        <dbReference type="Proteomes" id="UP001143362"/>
    </source>
</evidence>
<keyword evidence="1" id="KW-0732">Signal</keyword>
<evidence type="ECO:0000256" key="1">
    <source>
        <dbReference type="SAM" id="SignalP"/>
    </source>
</evidence>
<feature type="chain" id="PRO_5047294382" description="Outer membrane protein assembly factor BamE" evidence="1">
    <location>
        <begin position="31"/>
        <end position="127"/>
    </location>
</feature>
<organism evidence="2 3">
    <name type="scientific">Candidatus Litorirhabdus singularis</name>
    <dbReference type="NCBI Taxonomy" id="2518993"/>
    <lineage>
        <taxon>Bacteria</taxon>
        <taxon>Pseudomonadati</taxon>
        <taxon>Pseudomonadota</taxon>
        <taxon>Gammaproteobacteria</taxon>
        <taxon>Cellvibrionales</taxon>
        <taxon>Halieaceae</taxon>
        <taxon>Candidatus Litorirhabdus</taxon>
    </lineage>
</organism>
<keyword evidence="3" id="KW-1185">Reference proteome</keyword>
<sequence length="127" mass="14097">MRFGLCFRNLLLRVCGLITCAVLLSGCAQYTDNRGVEVTWEPAIMESMVAGQTTRSEVLAALGPPSQIIALGDETVLYYLFEKSNGEGLILILYNQFDVETRYDRAVFFFDANDSLTEYSSYVAASP</sequence>
<dbReference type="EMBL" id="SHNN01000002">
    <property type="protein sequence ID" value="MCX2981597.1"/>
    <property type="molecule type" value="Genomic_DNA"/>
</dbReference>
<dbReference type="Proteomes" id="UP001143362">
    <property type="component" value="Unassembled WGS sequence"/>
</dbReference>
<accession>A0ABT3TH00</accession>
<feature type="signal peptide" evidence="1">
    <location>
        <begin position="1"/>
        <end position="30"/>
    </location>
</feature>
<proteinExistence type="predicted"/>
<reference evidence="2" key="1">
    <citation type="submission" date="2019-02" db="EMBL/GenBank/DDBJ databases">
        <authorList>
            <person name="Li S.-H."/>
        </authorList>
    </citation>
    <scope>NUCLEOTIDE SEQUENCE</scope>
    <source>
        <strain evidence="2">IMCC14734</strain>
    </source>
</reference>
<gene>
    <name evidence="2" type="ORF">EYC98_12060</name>
</gene>
<comment type="caution">
    <text evidence="2">The sequence shown here is derived from an EMBL/GenBank/DDBJ whole genome shotgun (WGS) entry which is preliminary data.</text>
</comment>
<dbReference type="PROSITE" id="PS51257">
    <property type="entry name" value="PROKAR_LIPOPROTEIN"/>
    <property type="match status" value="1"/>
</dbReference>
<evidence type="ECO:0000313" key="2">
    <source>
        <dbReference type="EMBL" id="MCX2981597.1"/>
    </source>
</evidence>
<dbReference type="RefSeq" id="WP_279245595.1">
    <property type="nucleotide sequence ID" value="NZ_SHNN01000002.1"/>
</dbReference>